<dbReference type="RefSeq" id="WP_152727682.1">
    <property type="nucleotide sequence ID" value="NZ_JAABOZ010000001.1"/>
</dbReference>
<dbReference type="Proteomes" id="UP000470470">
    <property type="component" value="Unassembled WGS sequence"/>
</dbReference>
<evidence type="ECO:0000313" key="1">
    <source>
        <dbReference type="EMBL" id="NEL54251.1"/>
    </source>
</evidence>
<keyword evidence="2" id="KW-1185">Reference proteome</keyword>
<comment type="caution">
    <text evidence="1">The sequence shown here is derived from an EMBL/GenBank/DDBJ whole genome shotgun (WGS) entry which is preliminary data.</text>
</comment>
<gene>
    <name evidence="1" type="ORF">G1H19_09585</name>
</gene>
<reference evidence="1 2" key="1">
    <citation type="submission" date="2020-02" db="EMBL/GenBank/DDBJ databases">
        <title>The whole genome sequence of CPCC 205119.</title>
        <authorList>
            <person name="Jiang Z."/>
        </authorList>
    </citation>
    <scope>NUCLEOTIDE SEQUENCE [LARGE SCALE GENOMIC DNA]</scope>
    <source>
        <strain evidence="1 2">CPCC 205119</strain>
    </source>
</reference>
<protein>
    <submittedName>
        <fullName evidence="1">Uncharacterized protein</fullName>
    </submittedName>
</protein>
<sequence length="125" mass="12937">MNLRNVSGTDVAVSTGCSAVPFVDAGSSGPTIPYTARPRPTVDCQFTQALFIPPGGERRTTATLAASYQQCAQSAVDVEPAMPLCAPAPDVLPPLPHGPYTIEVFVGDQPSPVRAVSPEQVTVTG</sequence>
<dbReference type="AlphaFoldDB" id="A0A7K3WCQ1"/>
<dbReference type="EMBL" id="JAAGWK010000011">
    <property type="protein sequence ID" value="NEL54251.1"/>
    <property type="molecule type" value="Genomic_DNA"/>
</dbReference>
<name>A0A7K3WCQ1_9ACTN</name>
<organism evidence="1 2">
    <name type="scientific">Goekera deserti</name>
    <dbReference type="NCBI Taxonomy" id="2497753"/>
    <lineage>
        <taxon>Bacteria</taxon>
        <taxon>Bacillati</taxon>
        <taxon>Actinomycetota</taxon>
        <taxon>Actinomycetes</taxon>
        <taxon>Geodermatophilales</taxon>
        <taxon>Geodermatophilaceae</taxon>
        <taxon>Goekera</taxon>
    </lineage>
</organism>
<evidence type="ECO:0000313" key="2">
    <source>
        <dbReference type="Proteomes" id="UP000470470"/>
    </source>
</evidence>
<accession>A0A7K3WCQ1</accession>
<proteinExistence type="predicted"/>